<keyword evidence="1" id="KW-1133">Transmembrane helix</keyword>
<proteinExistence type="predicted"/>
<feature type="transmembrane region" description="Helical" evidence="1">
    <location>
        <begin position="279"/>
        <end position="297"/>
    </location>
</feature>
<feature type="transmembrane region" description="Helical" evidence="1">
    <location>
        <begin position="148"/>
        <end position="167"/>
    </location>
</feature>
<dbReference type="InterPro" id="IPR037185">
    <property type="entry name" value="EmrE-like"/>
</dbReference>
<evidence type="ECO:0000313" key="3">
    <source>
        <dbReference type="EMBL" id="WRQ90048.1"/>
    </source>
</evidence>
<keyword evidence="1" id="KW-0812">Transmembrane</keyword>
<dbReference type="RefSeq" id="WP_221032028.1">
    <property type="nucleotide sequence ID" value="NZ_CP139781.1"/>
</dbReference>
<dbReference type="SUPFAM" id="SSF103481">
    <property type="entry name" value="Multidrug resistance efflux transporter EmrE"/>
    <property type="match status" value="1"/>
</dbReference>
<dbReference type="PANTHER" id="PTHR22911">
    <property type="entry name" value="ACYL-MALONYL CONDENSING ENZYME-RELATED"/>
    <property type="match status" value="1"/>
</dbReference>
<accession>A0ABZ1CEX1</accession>
<name>A0ABZ1CEX1_9BACT</name>
<feature type="transmembrane region" description="Helical" evidence="1">
    <location>
        <begin position="246"/>
        <end position="267"/>
    </location>
</feature>
<feature type="transmembrane region" description="Helical" evidence="1">
    <location>
        <begin position="118"/>
        <end position="136"/>
    </location>
</feature>
<feature type="transmembrane region" description="Helical" evidence="1">
    <location>
        <begin position="6"/>
        <end position="24"/>
    </location>
</feature>
<keyword evidence="1" id="KW-0472">Membrane</keyword>
<evidence type="ECO:0000313" key="4">
    <source>
        <dbReference type="Proteomes" id="UP000738431"/>
    </source>
</evidence>
<evidence type="ECO:0000256" key="1">
    <source>
        <dbReference type="SAM" id="Phobius"/>
    </source>
</evidence>
<feature type="transmembrane region" description="Helical" evidence="1">
    <location>
        <begin position="65"/>
        <end position="85"/>
    </location>
</feature>
<gene>
    <name evidence="3" type="ORF">K1X11_011570</name>
</gene>
<dbReference type="EMBL" id="CP139781">
    <property type="protein sequence ID" value="WRQ90048.1"/>
    <property type="molecule type" value="Genomic_DNA"/>
</dbReference>
<reference evidence="3 4" key="1">
    <citation type="submission" date="2021-08" db="EMBL/GenBank/DDBJ databases">
        <authorList>
            <person name="Zhang D."/>
            <person name="Zhang A."/>
            <person name="Wang L."/>
        </authorList>
    </citation>
    <scope>NUCLEOTIDE SEQUENCE [LARGE SCALE GENOMIC DNA]</scope>
    <source>
        <strain evidence="3 4">WL0086</strain>
    </source>
</reference>
<feature type="domain" description="EamA" evidence="2">
    <location>
        <begin position="8"/>
        <end position="135"/>
    </location>
</feature>
<feature type="transmembrane region" description="Helical" evidence="1">
    <location>
        <begin position="217"/>
        <end position="240"/>
    </location>
</feature>
<dbReference type="Proteomes" id="UP000738431">
    <property type="component" value="Chromosome"/>
</dbReference>
<dbReference type="InterPro" id="IPR000620">
    <property type="entry name" value="EamA_dom"/>
</dbReference>
<feature type="transmembrane region" description="Helical" evidence="1">
    <location>
        <begin position="92"/>
        <end position="112"/>
    </location>
</feature>
<dbReference type="Pfam" id="PF00892">
    <property type="entry name" value="EamA"/>
    <property type="match status" value="1"/>
</dbReference>
<organism evidence="3 4">
    <name type="scientific">Actomonas aquatica</name>
    <dbReference type="NCBI Taxonomy" id="2866162"/>
    <lineage>
        <taxon>Bacteria</taxon>
        <taxon>Pseudomonadati</taxon>
        <taxon>Verrucomicrobiota</taxon>
        <taxon>Opitutia</taxon>
        <taxon>Opitutales</taxon>
        <taxon>Opitutaceae</taxon>
        <taxon>Actomonas</taxon>
    </lineage>
</organism>
<feature type="transmembrane region" description="Helical" evidence="1">
    <location>
        <begin position="187"/>
        <end position="205"/>
    </location>
</feature>
<dbReference type="Gene3D" id="1.10.3730.20">
    <property type="match status" value="1"/>
</dbReference>
<keyword evidence="4" id="KW-1185">Reference proteome</keyword>
<reference evidence="3 4" key="2">
    <citation type="submission" date="2023-12" db="EMBL/GenBank/DDBJ databases">
        <title>Description of an unclassified Opitutus bacterium of Verrucomicrobiota.</title>
        <authorList>
            <person name="Zhang D.-F."/>
        </authorList>
    </citation>
    <scope>NUCLEOTIDE SEQUENCE [LARGE SCALE GENOMIC DNA]</scope>
    <source>
        <strain evidence="3 4">WL0086</strain>
    </source>
</reference>
<sequence>MTFPLHLLLPLASSFGYVAGVLLLKRSAAFGVGLWRTTFVANVMHAVCIAPFWALGPGPGTGAWWQPLVTALLFFAGQIFTFLAIERGDVSIATPVLGAKIILVAFLSAVFLPDPIPLKWWIAAVLSVAAIALLNRRPRHTDAPTARATNIGGTVAAALGAALTFAASDITVQAWAPLWGVGRYLPIMFGLLALLSFALFPVFSAPLRSIARPARPWLLGGATLLGVQAAGMGIAIGAFGDATAVNIVYSSRGLWAVLAVWWIGHWFKNEEQHLGPATLRLRLWGAALMLAAIGLVLV</sequence>
<evidence type="ECO:0000259" key="2">
    <source>
        <dbReference type="Pfam" id="PF00892"/>
    </source>
</evidence>
<feature type="transmembrane region" description="Helical" evidence="1">
    <location>
        <begin position="33"/>
        <end position="53"/>
    </location>
</feature>
<protein>
    <submittedName>
        <fullName evidence="3">DMT family transporter</fullName>
    </submittedName>
</protein>